<proteinExistence type="predicted"/>
<dbReference type="EMBL" id="JRJU01000004">
    <property type="protein sequence ID" value="KHF41195.1"/>
    <property type="molecule type" value="Genomic_DNA"/>
</dbReference>
<organism evidence="2 3">
    <name type="scientific">Halalkalibacter okhensis</name>
    <dbReference type="NCBI Taxonomy" id="333138"/>
    <lineage>
        <taxon>Bacteria</taxon>
        <taxon>Bacillati</taxon>
        <taxon>Bacillota</taxon>
        <taxon>Bacilli</taxon>
        <taxon>Bacillales</taxon>
        <taxon>Bacillaceae</taxon>
        <taxon>Halalkalibacter</taxon>
    </lineage>
</organism>
<evidence type="ECO:0000313" key="3">
    <source>
        <dbReference type="Proteomes" id="UP000030832"/>
    </source>
</evidence>
<feature type="transmembrane region" description="Helical" evidence="1">
    <location>
        <begin position="106"/>
        <end position="123"/>
    </location>
</feature>
<reference evidence="2 3" key="1">
    <citation type="submission" date="2014-09" db="EMBL/GenBank/DDBJ databases">
        <title>Genome sequencing and annotation of Bacillus Okhensis strain Kh10-101T.</title>
        <authorList>
            <person name="Prakash J.S."/>
        </authorList>
    </citation>
    <scope>NUCLEOTIDE SEQUENCE [LARGE SCALE GENOMIC DNA]</scope>
    <source>
        <strain evidence="3">Kh10-101T</strain>
    </source>
</reference>
<keyword evidence="1" id="KW-1133">Transmembrane helix</keyword>
<comment type="caution">
    <text evidence="2">The sequence shown here is derived from an EMBL/GenBank/DDBJ whole genome shotgun (WGS) entry which is preliminary data.</text>
</comment>
<gene>
    <name evidence="2" type="ORF">LQ50_05395</name>
</gene>
<protein>
    <submittedName>
        <fullName evidence="2">Uncharacterized protein</fullName>
    </submittedName>
</protein>
<keyword evidence="1" id="KW-0472">Membrane</keyword>
<name>A0A0B0IIR0_9BACI</name>
<evidence type="ECO:0000256" key="1">
    <source>
        <dbReference type="SAM" id="Phobius"/>
    </source>
</evidence>
<feature type="transmembrane region" description="Helical" evidence="1">
    <location>
        <begin position="7"/>
        <end position="22"/>
    </location>
</feature>
<feature type="transmembrane region" description="Helical" evidence="1">
    <location>
        <begin position="28"/>
        <end position="47"/>
    </location>
</feature>
<dbReference type="RefSeq" id="WP_034626727.1">
    <property type="nucleotide sequence ID" value="NZ_JRJU01000004.1"/>
</dbReference>
<keyword evidence="1" id="KW-0812">Transmembrane</keyword>
<accession>A0A0B0IIR0</accession>
<keyword evidence="3" id="KW-1185">Reference proteome</keyword>
<dbReference type="OrthoDB" id="2936639at2"/>
<feature type="transmembrane region" description="Helical" evidence="1">
    <location>
        <begin position="135"/>
        <end position="152"/>
    </location>
</feature>
<feature type="transmembrane region" description="Helical" evidence="1">
    <location>
        <begin position="164"/>
        <end position="183"/>
    </location>
</feature>
<feature type="transmembrane region" description="Helical" evidence="1">
    <location>
        <begin position="203"/>
        <end position="230"/>
    </location>
</feature>
<dbReference type="AlphaFoldDB" id="A0A0B0IIR0"/>
<feature type="transmembrane region" description="Helical" evidence="1">
    <location>
        <begin position="82"/>
        <end position="99"/>
    </location>
</feature>
<sequence>MNYTEKVFLGLFLTLTVVFLFLSQYYEIFKILVTPVATLSVSSFIWLDIKNRSIEVRRLGLLFIITLILSVIFGNIGFVNEIIIWLWVALILAALWVFTIKAYQSLRISLAWMVIVPLFSMVFLSETEILRGYDYIIYIVTLLVTWAFLCYQGELKIVERAIQFIGIIFVVIALVWHLFLEMFQLSSKFPEYSNILFNNGIDILMIFAQIDMAIFPVIINCLLCYLIIILRKRMQEKVT</sequence>
<dbReference type="eggNOG" id="ENOG5030DRC">
    <property type="taxonomic scope" value="Bacteria"/>
</dbReference>
<evidence type="ECO:0000313" key="2">
    <source>
        <dbReference type="EMBL" id="KHF41195.1"/>
    </source>
</evidence>
<feature type="transmembrane region" description="Helical" evidence="1">
    <location>
        <begin position="59"/>
        <end position="76"/>
    </location>
</feature>
<dbReference type="Proteomes" id="UP000030832">
    <property type="component" value="Unassembled WGS sequence"/>
</dbReference>